<organism evidence="1 2">
    <name type="scientific">Palleronia abyssalis</name>
    <dbReference type="NCBI Taxonomy" id="1501240"/>
    <lineage>
        <taxon>Bacteria</taxon>
        <taxon>Pseudomonadati</taxon>
        <taxon>Pseudomonadota</taxon>
        <taxon>Alphaproteobacteria</taxon>
        <taxon>Rhodobacterales</taxon>
        <taxon>Roseobacteraceae</taxon>
        <taxon>Palleronia</taxon>
    </lineage>
</organism>
<evidence type="ECO:0000313" key="2">
    <source>
        <dbReference type="Proteomes" id="UP000244912"/>
    </source>
</evidence>
<proteinExistence type="predicted"/>
<reference evidence="1 2" key="1">
    <citation type="submission" date="2018-03" db="EMBL/GenBank/DDBJ databases">
        <authorList>
            <person name="Keele B.F."/>
        </authorList>
    </citation>
    <scope>NUCLEOTIDE SEQUENCE [LARGE SCALE GENOMIC DNA]</scope>
    <source>
        <strain evidence="1 2">CECT 8504</strain>
    </source>
</reference>
<accession>A0A2R8C119</accession>
<dbReference type="EMBL" id="ONZF01000014">
    <property type="protein sequence ID" value="SPJ26082.1"/>
    <property type="molecule type" value="Genomic_DNA"/>
</dbReference>
<evidence type="ECO:0000313" key="1">
    <source>
        <dbReference type="EMBL" id="SPJ26082.1"/>
    </source>
</evidence>
<dbReference type="RefSeq" id="WP_146190538.1">
    <property type="nucleotide sequence ID" value="NZ_ONZF01000014.1"/>
</dbReference>
<gene>
    <name evidence="1" type="ORF">PAA8504_03938</name>
</gene>
<dbReference type="Proteomes" id="UP000244912">
    <property type="component" value="Unassembled WGS sequence"/>
</dbReference>
<name>A0A2R8C119_9RHOB</name>
<sequence>MLAQDKARVEKRHQRVGQTLVHLDQGADDVVQNAMLHDLGQADTEDLQQPAHFVGKVIVFLRSGLRVLRNARTPCATRLFM</sequence>
<protein>
    <submittedName>
        <fullName evidence="1">Uncharacterized protein</fullName>
    </submittedName>
</protein>
<dbReference type="AlphaFoldDB" id="A0A2R8C119"/>
<keyword evidence="2" id="KW-1185">Reference proteome</keyword>